<protein>
    <submittedName>
        <fullName evidence="2">Uncharacterized protein</fullName>
    </submittedName>
</protein>
<proteinExistence type="predicted"/>
<dbReference type="HOGENOM" id="CLU_085050_0_0_10"/>
<evidence type="ECO:0000313" key="3">
    <source>
        <dbReference type="Proteomes" id="UP000003167"/>
    </source>
</evidence>
<organism evidence="2 3">
    <name type="scientific">Segatella maculosa OT 289</name>
    <dbReference type="NCBI Taxonomy" id="999422"/>
    <lineage>
        <taxon>Bacteria</taxon>
        <taxon>Pseudomonadati</taxon>
        <taxon>Bacteroidota</taxon>
        <taxon>Bacteroidia</taxon>
        <taxon>Bacteroidales</taxon>
        <taxon>Prevotellaceae</taxon>
        <taxon>Segatella</taxon>
    </lineage>
</organism>
<reference evidence="2 3" key="1">
    <citation type="submission" date="2011-12" db="EMBL/GenBank/DDBJ databases">
        <title>The Genome Sequence of Prevotella maculosa OT 289.</title>
        <authorList>
            <consortium name="The Broad Institute Genome Sequencing Platform"/>
            <person name="Earl A."/>
            <person name="Ward D."/>
            <person name="Feldgarden M."/>
            <person name="Gevers D."/>
            <person name="Izard J."/>
            <person name="Blanton J.M."/>
            <person name="Mathney J."/>
            <person name="Tanner A.C."/>
            <person name="Dewhirst F.E."/>
            <person name="Young S.K."/>
            <person name="Zeng Q."/>
            <person name="Gargeya S."/>
            <person name="Fitzgerald M."/>
            <person name="Haas B."/>
            <person name="Abouelleil A."/>
            <person name="Alvarado L."/>
            <person name="Arachchi H.M."/>
            <person name="Berlin A."/>
            <person name="Chapman S.B."/>
            <person name="Gearin G."/>
            <person name="Goldberg J."/>
            <person name="Griggs A."/>
            <person name="Gujja S."/>
            <person name="Hansen M."/>
            <person name="Heiman D."/>
            <person name="Howarth C."/>
            <person name="Larimer J."/>
            <person name="Lui A."/>
            <person name="MacDonald P.J.P."/>
            <person name="McCowen C."/>
            <person name="Montmayeur A."/>
            <person name="Murphy C."/>
            <person name="Neiman D."/>
            <person name="Pearson M."/>
            <person name="Priest M."/>
            <person name="Roberts A."/>
            <person name="Saif S."/>
            <person name="Shea T."/>
            <person name="Sisk P."/>
            <person name="Stolte C."/>
            <person name="Sykes S."/>
            <person name="Wortman J."/>
            <person name="Nusbaum C."/>
            <person name="Birren B."/>
        </authorList>
    </citation>
    <scope>NUCLEOTIDE SEQUENCE [LARGE SCALE GENOMIC DNA]</scope>
    <source>
        <strain evidence="2 3">OT 289</strain>
    </source>
</reference>
<keyword evidence="3" id="KW-1185">Reference proteome</keyword>
<evidence type="ECO:0000313" key="2">
    <source>
        <dbReference type="EMBL" id="EHO69434.1"/>
    </source>
</evidence>
<evidence type="ECO:0000256" key="1">
    <source>
        <dbReference type="SAM" id="MobiDB-lite"/>
    </source>
</evidence>
<comment type="caution">
    <text evidence="2">The sequence shown here is derived from an EMBL/GenBank/DDBJ whole genome shotgun (WGS) entry which is preliminary data.</text>
</comment>
<dbReference type="STRING" id="999422.HMPREF9944_01699"/>
<accession>H1HNF5</accession>
<dbReference type="AlphaFoldDB" id="H1HNF5"/>
<sequence>MNKTSFIKGYMGKSFIIQALLLLSICQGCSNKQQVGAKAHQGKARTYDSTPRRSDSTNENRQSLKKYALRTFRRYQTFDEFKMEGVGKPIYSPFVYVKTTKDTMIVIPSNDTTHVKVYHRQGNRWRNYIELELWKKRQPFTKSSLEEPARTYDRICGNDTILEYQCNYLGNTKYKQFYIKTPKRCVNIKLIGEIDFVSGNHTVYNEMLMFAHMFNHERKKLLAQHGRSKYNKREVYSYSLQEKAHAFVYQCRERNETLYFSKTSLGIFGIQPGIEKYDRERSQVAGY</sequence>
<dbReference type="Proteomes" id="UP000003167">
    <property type="component" value="Unassembled WGS sequence"/>
</dbReference>
<name>H1HNF5_9BACT</name>
<dbReference type="PATRIC" id="fig|999422.3.peg.1787"/>
<gene>
    <name evidence="2" type="ORF">HMPREF9944_01699</name>
</gene>
<dbReference type="EMBL" id="AGEK01000029">
    <property type="protein sequence ID" value="EHO69434.1"/>
    <property type="molecule type" value="Genomic_DNA"/>
</dbReference>
<feature type="region of interest" description="Disordered" evidence="1">
    <location>
        <begin position="37"/>
        <end position="61"/>
    </location>
</feature>